<dbReference type="RefSeq" id="XP_005791197.1">
    <property type="nucleotide sequence ID" value="XM_005791140.1"/>
</dbReference>
<dbReference type="PaxDb" id="2903-EOD38768"/>
<reference evidence="4" key="1">
    <citation type="journal article" date="2013" name="Nature">
        <title>Pan genome of the phytoplankton Emiliania underpins its global distribution.</title>
        <authorList>
            <person name="Read B.A."/>
            <person name="Kegel J."/>
            <person name="Klute M.J."/>
            <person name="Kuo A."/>
            <person name="Lefebvre S.C."/>
            <person name="Maumus F."/>
            <person name="Mayer C."/>
            <person name="Miller J."/>
            <person name="Monier A."/>
            <person name="Salamov A."/>
            <person name="Young J."/>
            <person name="Aguilar M."/>
            <person name="Claverie J.M."/>
            <person name="Frickenhaus S."/>
            <person name="Gonzalez K."/>
            <person name="Herman E.K."/>
            <person name="Lin Y.C."/>
            <person name="Napier J."/>
            <person name="Ogata H."/>
            <person name="Sarno A.F."/>
            <person name="Shmutz J."/>
            <person name="Schroeder D."/>
            <person name="de Vargas C."/>
            <person name="Verret F."/>
            <person name="von Dassow P."/>
            <person name="Valentin K."/>
            <person name="Van de Peer Y."/>
            <person name="Wheeler G."/>
            <person name="Dacks J.B."/>
            <person name="Delwiche C.F."/>
            <person name="Dyhrman S.T."/>
            <person name="Glockner G."/>
            <person name="John U."/>
            <person name="Richards T."/>
            <person name="Worden A.Z."/>
            <person name="Zhang X."/>
            <person name="Grigoriev I.V."/>
            <person name="Allen A.E."/>
            <person name="Bidle K."/>
            <person name="Borodovsky M."/>
            <person name="Bowler C."/>
            <person name="Brownlee C."/>
            <person name="Cock J.M."/>
            <person name="Elias M."/>
            <person name="Gladyshev V.N."/>
            <person name="Groth M."/>
            <person name="Guda C."/>
            <person name="Hadaegh A."/>
            <person name="Iglesias-Rodriguez M.D."/>
            <person name="Jenkins J."/>
            <person name="Jones B.M."/>
            <person name="Lawson T."/>
            <person name="Leese F."/>
            <person name="Lindquist E."/>
            <person name="Lobanov A."/>
            <person name="Lomsadze A."/>
            <person name="Malik S.B."/>
            <person name="Marsh M.E."/>
            <person name="Mackinder L."/>
            <person name="Mock T."/>
            <person name="Mueller-Roeber B."/>
            <person name="Pagarete A."/>
            <person name="Parker M."/>
            <person name="Probert I."/>
            <person name="Quesneville H."/>
            <person name="Raines C."/>
            <person name="Rensing S.A."/>
            <person name="Riano-Pachon D.M."/>
            <person name="Richier S."/>
            <person name="Rokitta S."/>
            <person name="Shiraiwa Y."/>
            <person name="Soanes D.M."/>
            <person name="van der Giezen M."/>
            <person name="Wahlund T.M."/>
            <person name="Williams B."/>
            <person name="Wilson W."/>
            <person name="Wolfe G."/>
            <person name="Wurch L.L."/>
        </authorList>
    </citation>
    <scope>NUCLEOTIDE SEQUENCE</scope>
</reference>
<evidence type="ECO:0000313" key="3">
    <source>
        <dbReference type="EnsemblProtists" id="EOD38768"/>
    </source>
</evidence>
<dbReference type="HOGENOM" id="CLU_941436_0_0_1"/>
<accession>A0A0D3KSN3</accession>
<dbReference type="STRING" id="2903.R1DTI7"/>
<feature type="compositionally biased region" description="Acidic residues" evidence="1">
    <location>
        <begin position="30"/>
        <end position="41"/>
    </location>
</feature>
<dbReference type="PANTHER" id="PTHR16216:SF10">
    <property type="entry name" value="RNA POLYMERASE II ASSEMBLY FACTOR RTP1 C-TERMINAL DOMAIN-CONTAINING PROTEIN"/>
    <property type="match status" value="1"/>
</dbReference>
<evidence type="ECO:0000313" key="4">
    <source>
        <dbReference type="Proteomes" id="UP000013827"/>
    </source>
</evidence>
<dbReference type="Gene3D" id="1.25.10.10">
    <property type="entry name" value="Leucine-rich Repeat Variant"/>
    <property type="match status" value="1"/>
</dbReference>
<proteinExistence type="predicted"/>
<dbReference type="AlphaFoldDB" id="A0A0D3KSN3"/>
<evidence type="ECO:0000259" key="2">
    <source>
        <dbReference type="Pfam" id="PF25757"/>
    </source>
</evidence>
<dbReference type="EnsemblProtists" id="EOD38768">
    <property type="protein sequence ID" value="EOD38768"/>
    <property type="gene ID" value="EMIHUDRAFT_224175"/>
</dbReference>
<keyword evidence="4" id="KW-1185">Reference proteome</keyword>
<dbReference type="GeneID" id="17284038"/>
<dbReference type="InterPro" id="IPR057978">
    <property type="entry name" value="TPR_DAAF5"/>
</dbReference>
<dbReference type="PANTHER" id="PTHR16216">
    <property type="entry name" value="DYNEIN ASSEMBLY FACTOR 5, AXONEMAL"/>
    <property type="match status" value="1"/>
</dbReference>
<dbReference type="Pfam" id="PF25757">
    <property type="entry name" value="TPR_DNAAF5"/>
    <property type="match status" value="1"/>
</dbReference>
<evidence type="ECO:0000256" key="1">
    <source>
        <dbReference type="SAM" id="MobiDB-lite"/>
    </source>
</evidence>
<protein>
    <recommendedName>
        <fullName evidence="2">Dynein axonemal assembly factor 5 TPR repeats domain-containing protein</fullName>
    </recommendedName>
</protein>
<sequence length="296" mass="31854">MKSVLALRKSQVGKAAAAGQLRGLHSSKDSDDEEDEAEDADTAPGSGSATFDRLVNLLGDPTAASRQAALQQLCGLPLGGDQRKSLLRPLLLRFADPSERCRELAASIFEQWVEGADVADVSGSLPFLLPVLVERLGTEATAEPSEELRSALVSLTTKALFKVRALLRPYVAEIGSIVLGVCRDNYPPALRGACALMVLVGREVLPPMVKSMGGKAVQPYSARLIEAVLPHLHHRHSSVRVAVLEALEHVLLAGAGQSVETLVGWRMQNNVPIAEFYGKIPFLLLQVLVLRRLVVH</sequence>
<dbReference type="SUPFAM" id="SSF48371">
    <property type="entry name" value="ARM repeat"/>
    <property type="match status" value="1"/>
</dbReference>
<dbReference type="Proteomes" id="UP000013827">
    <property type="component" value="Unassembled WGS sequence"/>
</dbReference>
<organism evidence="3 4">
    <name type="scientific">Emiliania huxleyi (strain CCMP1516)</name>
    <dbReference type="NCBI Taxonomy" id="280463"/>
    <lineage>
        <taxon>Eukaryota</taxon>
        <taxon>Haptista</taxon>
        <taxon>Haptophyta</taxon>
        <taxon>Prymnesiophyceae</taxon>
        <taxon>Isochrysidales</taxon>
        <taxon>Noelaerhabdaceae</taxon>
        <taxon>Emiliania</taxon>
    </lineage>
</organism>
<feature type="region of interest" description="Disordered" evidence="1">
    <location>
        <begin position="1"/>
        <end position="48"/>
    </location>
</feature>
<name>A0A0D3KSN3_EMIH1</name>
<dbReference type="InterPro" id="IPR016024">
    <property type="entry name" value="ARM-type_fold"/>
</dbReference>
<dbReference type="InterPro" id="IPR052623">
    <property type="entry name" value="DAAF5"/>
</dbReference>
<feature type="domain" description="Dynein axonemal assembly factor 5 TPR repeats" evidence="2">
    <location>
        <begin position="85"/>
        <end position="263"/>
    </location>
</feature>
<dbReference type="KEGG" id="ehx:EMIHUDRAFT_224175"/>
<dbReference type="InterPro" id="IPR011989">
    <property type="entry name" value="ARM-like"/>
</dbReference>
<reference evidence="3" key="2">
    <citation type="submission" date="2024-10" db="UniProtKB">
        <authorList>
            <consortium name="EnsemblProtists"/>
        </authorList>
    </citation>
    <scope>IDENTIFICATION</scope>
</reference>